<dbReference type="InterPro" id="IPR050900">
    <property type="entry name" value="Transposase_IS3/IS150/IS904"/>
</dbReference>
<dbReference type="Pfam" id="PF00665">
    <property type="entry name" value="rve"/>
    <property type="match status" value="1"/>
</dbReference>
<evidence type="ECO:0000256" key="1">
    <source>
        <dbReference type="ARBA" id="ARBA00002286"/>
    </source>
</evidence>
<evidence type="ECO:0000259" key="2">
    <source>
        <dbReference type="PROSITE" id="PS50994"/>
    </source>
</evidence>
<gene>
    <name evidence="3" type="ORF">SAMN05216192_1881</name>
</gene>
<dbReference type="Gene3D" id="3.30.420.10">
    <property type="entry name" value="Ribonuclease H-like superfamily/Ribonuclease H"/>
    <property type="match status" value="1"/>
</dbReference>
<dbReference type="GO" id="GO:0003676">
    <property type="term" value="F:nucleic acid binding"/>
    <property type="evidence" value="ECO:0007669"/>
    <property type="project" value="InterPro"/>
</dbReference>
<dbReference type="PANTHER" id="PTHR46889">
    <property type="entry name" value="TRANSPOSASE INSF FOR INSERTION SEQUENCE IS3B-RELATED"/>
    <property type="match status" value="1"/>
</dbReference>
<protein>
    <submittedName>
        <fullName evidence="3">Transposase InsO and inactivated derivatives</fullName>
    </submittedName>
</protein>
<keyword evidence="4" id="KW-1185">Reference proteome</keyword>
<dbReference type="InterPro" id="IPR048020">
    <property type="entry name" value="Transpos_IS3"/>
</dbReference>
<name>A0A1G9HX88_9BACL</name>
<dbReference type="AlphaFoldDB" id="A0A1G9HX88"/>
<dbReference type="PROSITE" id="PS50994">
    <property type="entry name" value="INTEGRASE"/>
    <property type="match status" value="1"/>
</dbReference>
<dbReference type="NCBIfam" id="NF033516">
    <property type="entry name" value="transpos_IS3"/>
    <property type="match status" value="1"/>
</dbReference>
<dbReference type="Pfam" id="PF13276">
    <property type="entry name" value="HTH_21"/>
    <property type="match status" value="1"/>
</dbReference>
<dbReference type="InterPro" id="IPR001584">
    <property type="entry name" value="Integrase_cat-core"/>
</dbReference>
<reference evidence="4" key="1">
    <citation type="submission" date="2016-10" db="EMBL/GenBank/DDBJ databases">
        <authorList>
            <person name="Varghese N."/>
            <person name="Submissions S."/>
        </authorList>
    </citation>
    <scope>NUCLEOTIDE SEQUENCE [LARGE SCALE GENOMIC DNA]</scope>
    <source>
        <strain evidence="4">CGMCC 1.11012</strain>
    </source>
</reference>
<dbReference type="Proteomes" id="UP000199050">
    <property type="component" value="Unassembled WGS sequence"/>
</dbReference>
<evidence type="ECO:0000313" key="3">
    <source>
        <dbReference type="EMBL" id="SDL17590.1"/>
    </source>
</evidence>
<sequence length="297" mass="35160">MKGGMDAAPSSKKFAVIQELLHKKYNLTLLCNLAGVSRSGFYKWLNRQTFVSPKQREDEALKLKIVECHEKLKGIYGYRRVKVWLERTYAIHMNHKRVQRLMGELGLRAVIRRKRPYYGKKEAYVISDNHLNREFTAEQPNQKWVTDITYLIFGGQRLYLSAIKDLFNNEIVAYQISSRNDLKLVLDTVKKARKRRDTKGVLLHSDQGFQYTSRQYSKLLERYEIKASMSRKGNCWDNACMENFFGHFKSECFYLHSFHSAKQVRHAVQQYIRFYNHARFQTKLNNLSPYEYRTQAA</sequence>
<comment type="function">
    <text evidence="1">Involved in the transposition of the insertion sequence.</text>
</comment>
<organism evidence="3 4">
    <name type="scientific">Paenibacillus typhae</name>
    <dbReference type="NCBI Taxonomy" id="1174501"/>
    <lineage>
        <taxon>Bacteria</taxon>
        <taxon>Bacillati</taxon>
        <taxon>Bacillota</taxon>
        <taxon>Bacilli</taxon>
        <taxon>Bacillales</taxon>
        <taxon>Paenibacillaceae</taxon>
        <taxon>Paenibacillus</taxon>
    </lineage>
</organism>
<dbReference type="InterPro" id="IPR012337">
    <property type="entry name" value="RNaseH-like_sf"/>
</dbReference>
<dbReference type="EMBL" id="FNDX01000088">
    <property type="protein sequence ID" value="SDL17590.1"/>
    <property type="molecule type" value="Genomic_DNA"/>
</dbReference>
<evidence type="ECO:0000313" key="4">
    <source>
        <dbReference type="Proteomes" id="UP000199050"/>
    </source>
</evidence>
<dbReference type="PANTHER" id="PTHR46889:SF4">
    <property type="entry name" value="TRANSPOSASE INSO FOR INSERTION SEQUENCE ELEMENT IS911B-RELATED"/>
    <property type="match status" value="1"/>
</dbReference>
<proteinExistence type="predicted"/>
<dbReference type="InterPro" id="IPR036397">
    <property type="entry name" value="RNaseH_sf"/>
</dbReference>
<dbReference type="GO" id="GO:0015074">
    <property type="term" value="P:DNA integration"/>
    <property type="evidence" value="ECO:0007669"/>
    <property type="project" value="InterPro"/>
</dbReference>
<dbReference type="SUPFAM" id="SSF53098">
    <property type="entry name" value="Ribonuclease H-like"/>
    <property type="match status" value="1"/>
</dbReference>
<feature type="domain" description="Integrase catalytic" evidence="2">
    <location>
        <begin position="136"/>
        <end position="297"/>
    </location>
</feature>
<accession>A0A1G9HX88</accession>
<dbReference type="Pfam" id="PF13333">
    <property type="entry name" value="rve_2"/>
    <property type="match status" value="1"/>
</dbReference>
<dbReference type="InterPro" id="IPR025948">
    <property type="entry name" value="HTH-like_dom"/>
</dbReference>